<gene>
    <name evidence="8" type="ORF">CJD38_01620</name>
</gene>
<keyword evidence="5" id="KW-0732">Signal</keyword>
<dbReference type="GO" id="GO:0046512">
    <property type="term" value="P:sphingosine biosynthetic process"/>
    <property type="evidence" value="ECO:0007669"/>
    <property type="project" value="TreeGrafter"/>
</dbReference>
<dbReference type="InterPro" id="IPR031331">
    <property type="entry name" value="NEUT/ALK_ceramidase_C"/>
</dbReference>
<keyword evidence="3" id="KW-0479">Metal-binding</keyword>
<accession>A0A2T5MJU9</accession>
<dbReference type="EC" id="3.5.1.23" evidence="4"/>
<evidence type="ECO:0000259" key="6">
    <source>
        <dbReference type="Pfam" id="PF04734"/>
    </source>
</evidence>
<evidence type="ECO:0000256" key="5">
    <source>
        <dbReference type="SAM" id="SignalP"/>
    </source>
</evidence>
<feature type="chain" id="PRO_5015438325" description="Neutral ceramidase" evidence="5">
    <location>
        <begin position="35"/>
        <end position="877"/>
    </location>
</feature>
<dbReference type="GO" id="GO:0005576">
    <property type="term" value="C:extracellular region"/>
    <property type="evidence" value="ECO:0007669"/>
    <property type="project" value="TreeGrafter"/>
</dbReference>
<feature type="domain" description="Neutral/alkaline non-lysosomal ceramidase N-terminal" evidence="6">
    <location>
        <begin position="101"/>
        <end position="208"/>
    </location>
</feature>
<comment type="similarity">
    <text evidence="1 4">Belongs to the neutral ceramidase family.</text>
</comment>
<keyword evidence="3" id="KW-0862">Zinc</keyword>
<feature type="domain" description="Neutral/alkaline non-lysosomal ceramidase C-terminal" evidence="7">
    <location>
        <begin position="708"/>
        <end position="869"/>
    </location>
</feature>
<feature type="binding site" evidence="3">
    <location>
        <position position="340"/>
    </location>
    <ligand>
        <name>Zn(2+)</name>
        <dbReference type="ChEBI" id="CHEBI:29105"/>
    </ligand>
</feature>
<keyword evidence="2 4" id="KW-0378">Hydrolase</keyword>
<keyword evidence="4" id="KW-0746">Sphingolipid metabolism</keyword>
<evidence type="ECO:0000259" key="7">
    <source>
        <dbReference type="Pfam" id="PF17048"/>
    </source>
</evidence>
<keyword evidence="9" id="KW-1185">Reference proteome</keyword>
<dbReference type="RefSeq" id="WP_107938546.1">
    <property type="nucleotide sequence ID" value="NZ_QANS01000001.1"/>
</dbReference>
<dbReference type="PANTHER" id="PTHR12670:SF1">
    <property type="entry name" value="NEUTRAL CERAMIDASE"/>
    <property type="match status" value="1"/>
</dbReference>
<feature type="binding site" evidence="3">
    <location>
        <position position="638"/>
    </location>
    <ligand>
        <name>Zn(2+)</name>
        <dbReference type="ChEBI" id="CHEBI:29105"/>
    </ligand>
</feature>
<organism evidence="8 9">
    <name type="scientific">Stenotrophobium rhamnosiphilum</name>
    <dbReference type="NCBI Taxonomy" id="2029166"/>
    <lineage>
        <taxon>Bacteria</taxon>
        <taxon>Pseudomonadati</taxon>
        <taxon>Pseudomonadota</taxon>
        <taxon>Gammaproteobacteria</taxon>
        <taxon>Nevskiales</taxon>
        <taxon>Nevskiaceae</taxon>
        <taxon>Stenotrophobium</taxon>
    </lineage>
</organism>
<feature type="domain" description="Neutral/alkaline non-lysosomal ceramidase N-terminal" evidence="6">
    <location>
        <begin position="237"/>
        <end position="525"/>
    </location>
</feature>
<feature type="signal peptide" evidence="5">
    <location>
        <begin position="1"/>
        <end position="34"/>
    </location>
</feature>
<evidence type="ECO:0000256" key="3">
    <source>
        <dbReference type="PIRSR" id="PIRSR606823-2"/>
    </source>
</evidence>
<dbReference type="PANTHER" id="PTHR12670">
    <property type="entry name" value="CERAMIDASE"/>
    <property type="match status" value="1"/>
</dbReference>
<evidence type="ECO:0000256" key="4">
    <source>
        <dbReference type="RuleBase" id="RU366019"/>
    </source>
</evidence>
<dbReference type="AlphaFoldDB" id="A0A2T5MJU9"/>
<dbReference type="GO" id="GO:0042759">
    <property type="term" value="P:long-chain fatty acid biosynthetic process"/>
    <property type="evidence" value="ECO:0007669"/>
    <property type="project" value="TreeGrafter"/>
</dbReference>
<dbReference type="Proteomes" id="UP000244248">
    <property type="component" value="Unassembled WGS sequence"/>
</dbReference>
<dbReference type="Pfam" id="PF17048">
    <property type="entry name" value="Ceramidse_alk_C"/>
    <property type="match status" value="1"/>
</dbReference>
<comment type="cofactor">
    <cofactor evidence="3">
        <name>Zn(2+)</name>
        <dbReference type="ChEBI" id="CHEBI:29105"/>
    </cofactor>
    <text evidence="3">Binds 1 zinc ion per subunit.</text>
</comment>
<protein>
    <recommendedName>
        <fullName evidence="4">Neutral ceramidase</fullName>
        <ecNumber evidence="4">3.5.1.23</ecNumber>
    </recommendedName>
</protein>
<reference evidence="8 9" key="1">
    <citation type="submission" date="2018-04" db="EMBL/GenBank/DDBJ databases">
        <title>Novel species isolated from glacier.</title>
        <authorList>
            <person name="Liu Q."/>
            <person name="Xin Y.-H."/>
        </authorList>
    </citation>
    <scope>NUCLEOTIDE SEQUENCE [LARGE SCALE GENOMIC DNA]</scope>
    <source>
        <strain evidence="8 9">GT1R17</strain>
    </source>
</reference>
<dbReference type="OrthoDB" id="6899210at2"/>
<proteinExistence type="inferred from homology"/>
<feature type="binding site" evidence="3">
    <location>
        <position position="200"/>
    </location>
    <ligand>
        <name>Zn(2+)</name>
        <dbReference type="ChEBI" id="CHEBI:29105"/>
    </ligand>
</feature>
<feature type="binding site" evidence="3">
    <location>
        <position position="675"/>
    </location>
    <ligand>
        <name>Zn(2+)</name>
        <dbReference type="ChEBI" id="CHEBI:29105"/>
    </ligand>
</feature>
<dbReference type="EMBL" id="QANS01000001">
    <property type="protein sequence ID" value="PTU32838.1"/>
    <property type="molecule type" value="Genomic_DNA"/>
</dbReference>
<evidence type="ECO:0000313" key="9">
    <source>
        <dbReference type="Proteomes" id="UP000244248"/>
    </source>
</evidence>
<dbReference type="Gene3D" id="2.60.40.2300">
    <property type="entry name" value="Neutral/alkaline non-lysosomal ceramidase, C-terminal domain"/>
    <property type="match status" value="1"/>
</dbReference>
<comment type="caution">
    <text evidence="8">The sequence shown here is derived from an EMBL/GenBank/DDBJ whole genome shotgun (WGS) entry which is preliminary data.</text>
</comment>
<dbReference type="InterPro" id="IPR006823">
    <property type="entry name" value="Ceramidase_alk"/>
</dbReference>
<dbReference type="GO" id="GO:0046514">
    <property type="term" value="P:ceramide catabolic process"/>
    <property type="evidence" value="ECO:0007669"/>
    <property type="project" value="InterPro"/>
</dbReference>
<dbReference type="GO" id="GO:0046872">
    <property type="term" value="F:metal ion binding"/>
    <property type="evidence" value="ECO:0007669"/>
    <property type="project" value="UniProtKB-KW"/>
</dbReference>
<evidence type="ECO:0000313" key="8">
    <source>
        <dbReference type="EMBL" id="PTU32838.1"/>
    </source>
</evidence>
<dbReference type="GO" id="GO:0016020">
    <property type="term" value="C:membrane"/>
    <property type="evidence" value="ECO:0007669"/>
    <property type="project" value="GOC"/>
</dbReference>
<feature type="domain" description="Neutral/alkaline non-lysosomal ceramidase N-terminal" evidence="6">
    <location>
        <begin position="596"/>
        <end position="704"/>
    </location>
</feature>
<evidence type="ECO:0000256" key="2">
    <source>
        <dbReference type="ARBA" id="ARBA00022801"/>
    </source>
</evidence>
<keyword evidence="4" id="KW-0443">Lipid metabolism</keyword>
<dbReference type="InterPro" id="IPR031329">
    <property type="entry name" value="NEUT/ALK_ceramidase_N"/>
</dbReference>
<evidence type="ECO:0000256" key="1">
    <source>
        <dbReference type="ARBA" id="ARBA00009835"/>
    </source>
</evidence>
<comment type="catalytic activity">
    <reaction evidence="4">
        <text>an N-acylsphing-4-enine + H2O = sphing-4-enine + a fatty acid</text>
        <dbReference type="Rhea" id="RHEA:20856"/>
        <dbReference type="ChEBI" id="CHEBI:15377"/>
        <dbReference type="ChEBI" id="CHEBI:28868"/>
        <dbReference type="ChEBI" id="CHEBI:52639"/>
        <dbReference type="ChEBI" id="CHEBI:57756"/>
        <dbReference type="EC" id="3.5.1.23"/>
    </reaction>
</comment>
<dbReference type="GO" id="GO:0017040">
    <property type="term" value="F:N-acylsphingosine amidohydrolase activity"/>
    <property type="evidence" value="ECO:0007669"/>
    <property type="project" value="UniProtKB-UniRule"/>
</dbReference>
<sequence length="877" mass="92248">MSNNFSAPRKLHWILLSAGVVLVSGCSRSSSSTAATGPTLPAGAQCILKSPHLEVGASSDLVVNGVTYTKTHQPDAPGPIELPITNPGPQPAGACRGNSQYQFGSGLYDITGPLGGNPTGHADFYGNVFPPQVPEGIHTRLYARAYAIASPCNGKRVLFISQDIMGVSVLERQTILARIAADPVLSQYYDSNNLMISGTHTHSAGGGFGIALGLPDLSATLPSLINTPALWVTSAVIGNNNFDADNFKVIVDGVVQAIRRAHANLETHPEGASIKLSIGQLLNANINRTPPGYQQNSSSERAAYINQDGRETNVDKRFLQLNLVRNNGSVVGVINWFGVHPTSMGNHNLLTSSDSKGYASLGFEKLMGTVYAPDGAGPLSGTDNFVAAFAQTDEGDSISDLFVFDKDVNGGNGPGQGVPIQFRGGTDDPYNFNQPGYKRGMPKATAISGTKQLAQALTQMAQGSALSGPVDYRYFNADFSADKVTDPVVLASLSYADLPANLYTPTKTTCTSAAGISQLNGGVNGLDFGAAGYACAASAPSPYLSQVRNGYNGLYNGVGHILAEKYDSHIEVPFNAVVAFDALTPALCLLTATLPQYGCQAEKPISPISLPGAIPSASPIPIQIFRIGNLAILGIPFEVTTMSARRLRKTVLDALSPVGVDTVVISGLSNDYQGYMATREEYTAQMYEGASTTFGPWQLAATQQESRKLALTMANNQAAPNGIAPPSASTGPASPITVDAPANFGNVVNDVLSNHTQGDTVDVSFVAGYPGNDLKTMSSYLYVERKNAQGAWNVVATDGRPELTFIWNSNPSFLNSEMNMAGSSTAQALWKIPMNTPAGTYRIRHAGVSRLSASQAPTPYEGISSTFKISGTPAECP</sequence>
<name>A0A2T5MJU9_9GAMM</name>
<dbReference type="InterPro" id="IPR038445">
    <property type="entry name" value="NCDase_C_sf"/>
</dbReference>
<dbReference type="Pfam" id="PF04734">
    <property type="entry name" value="Ceramidase_alk"/>
    <property type="match status" value="3"/>
</dbReference>